<dbReference type="InterPro" id="IPR050638">
    <property type="entry name" value="AA-Vitamin_Transporters"/>
</dbReference>
<dbReference type="SUPFAM" id="SSF103481">
    <property type="entry name" value="Multidrug resistance efflux transporter EmrE"/>
    <property type="match status" value="2"/>
</dbReference>
<dbReference type="PANTHER" id="PTHR32322:SF2">
    <property type="entry name" value="EAMA DOMAIN-CONTAINING PROTEIN"/>
    <property type="match status" value="1"/>
</dbReference>
<comment type="caution">
    <text evidence="8">The sequence shown here is derived from an EMBL/GenBank/DDBJ whole genome shotgun (WGS) entry which is preliminary data.</text>
</comment>
<feature type="transmembrane region" description="Helical" evidence="6">
    <location>
        <begin position="270"/>
        <end position="288"/>
    </location>
</feature>
<dbReference type="STRING" id="1675527.AIOL_003164"/>
<proteinExistence type="inferred from homology"/>
<evidence type="ECO:0000256" key="5">
    <source>
        <dbReference type="ARBA" id="ARBA00023136"/>
    </source>
</evidence>
<feature type="domain" description="EamA" evidence="7">
    <location>
        <begin position="156"/>
        <end position="288"/>
    </location>
</feature>
<comment type="similarity">
    <text evidence="2">Belongs to the EamA transporter family.</text>
</comment>
<comment type="subcellular location">
    <subcellularLocation>
        <location evidence="1">Membrane</location>
        <topology evidence="1">Multi-pass membrane protein</topology>
    </subcellularLocation>
</comment>
<feature type="transmembrane region" description="Helical" evidence="6">
    <location>
        <begin position="68"/>
        <end position="86"/>
    </location>
</feature>
<feature type="transmembrane region" description="Helical" evidence="6">
    <location>
        <begin position="92"/>
        <end position="114"/>
    </location>
</feature>
<dbReference type="EMBL" id="LFTY01000002">
    <property type="protein sequence ID" value="KMW58193.1"/>
    <property type="molecule type" value="Genomic_DNA"/>
</dbReference>
<feature type="transmembrane region" description="Helical" evidence="6">
    <location>
        <begin position="35"/>
        <end position="56"/>
    </location>
</feature>
<dbReference type="InterPro" id="IPR000620">
    <property type="entry name" value="EamA_dom"/>
</dbReference>
<dbReference type="AlphaFoldDB" id="A0A0J9GXI2"/>
<evidence type="ECO:0000256" key="6">
    <source>
        <dbReference type="SAM" id="Phobius"/>
    </source>
</evidence>
<dbReference type="PANTHER" id="PTHR32322">
    <property type="entry name" value="INNER MEMBRANE TRANSPORTER"/>
    <property type="match status" value="1"/>
</dbReference>
<evidence type="ECO:0000256" key="1">
    <source>
        <dbReference type="ARBA" id="ARBA00004141"/>
    </source>
</evidence>
<sequence length="294" mass="31928">MTSRATLLAVLLFCGAAWGLTVPLTKITVSEGYRHFGLIFWQFVIAVVLLGGLLAVLRRPLPWRRRHLGFYVVIALIGTLLPNSASYEAARFLPAGILSICIAMVPMFAFPIALLMGTDRFDWFKLLGLVCGLIGVALLIGPQASLPERAMVVFIPLALVAPAFYGFEGNFLSKYGLPDLDPVQLLCGASIIGAGIALPLALLTGSWVDPRPPWGAPDFALMATSAIHAMVYAIYFWLVTRAGAVFAAQVAYLVTGFGVVWAMLILAERYSGWVWLALVVMFVGLFLVQPRRQA</sequence>
<gene>
    <name evidence="8" type="ORF">AIOL_003164</name>
</gene>
<dbReference type="RefSeq" id="WP_049643828.1">
    <property type="nucleotide sequence ID" value="NZ_LFTY01000002.1"/>
</dbReference>
<reference evidence="8 9" key="1">
    <citation type="submission" date="2015-06" db="EMBL/GenBank/DDBJ databases">
        <title>Draft genome sequence of an Alphaproteobacteria species associated to the Mediterranean sponge Oscarella lobularis.</title>
        <authorList>
            <person name="Jourda C."/>
            <person name="Santini S."/>
            <person name="Claverie J.-M."/>
        </authorList>
    </citation>
    <scope>NUCLEOTIDE SEQUENCE [LARGE SCALE GENOMIC DNA]</scope>
    <source>
        <strain evidence="8">IGS</strain>
    </source>
</reference>
<evidence type="ECO:0000313" key="8">
    <source>
        <dbReference type="EMBL" id="KMW58193.1"/>
    </source>
</evidence>
<dbReference type="GO" id="GO:0016020">
    <property type="term" value="C:membrane"/>
    <property type="evidence" value="ECO:0007669"/>
    <property type="project" value="UniProtKB-SubCell"/>
</dbReference>
<evidence type="ECO:0000259" key="7">
    <source>
        <dbReference type="Pfam" id="PF00892"/>
    </source>
</evidence>
<dbReference type="Pfam" id="PF00892">
    <property type="entry name" value="EamA"/>
    <property type="match status" value="2"/>
</dbReference>
<name>A0A0J9GXI2_9RHOB</name>
<evidence type="ECO:0000313" key="9">
    <source>
        <dbReference type="Proteomes" id="UP000037178"/>
    </source>
</evidence>
<dbReference type="Proteomes" id="UP000037178">
    <property type="component" value="Unassembled WGS sequence"/>
</dbReference>
<keyword evidence="9" id="KW-1185">Reference proteome</keyword>
<feature type="domain" description="EamA" evidence="7">
    <location>
        <begin position="10"/>
        <end position="140"/>
    </location>
</feature>
<keyword evidence="3 6" id="KW-0812">Transmembrane</keyword>
<accession>A0A0J9GXI2</accession>
<feature type="transmembrane region" description="Helical" evidence="6">
    <location>
        <begin position="126"/>
        <end position="144"/>
    </location>
</feature>
<keyword evidence="5 6" id="KW-0472">Membrane</keyword>
<evidence type="ECO:0000256" key="3">
    <source>
        <dbReference type="ARBA" id="ARBA00022692"/>
    </source>
</evidence>
<dbReference type="InterPro" id="IPR037185">
    <property type="entry name" value="EmrE-like"/>
</dbReference>
<feature type="transmembrane region" description="Helical" evidence="6">
    <location>
        <begin position="150"/>
        <end position="173"/>
    </location>
</feature>
<dbReference type="OrthoDB" id="8688375at2"/>
<feature type="transmembrane region" description="Helical" evidence="6">
    <location>
        <begin position="185"/>
        <end position="207"/>
    </location>
</feature>
<protein>
    <submittedName>
        <fullName evidence="8">Permease of the drug/metabolite transporter (DMT) superfamily</fullName>
    </submittedName>
</protein>
<evidence type="ECO:0000256" key="2">
    <source>
        <dbReference type="ARBA" id="ARBA00007362"/>
    </source>
</evidence>
<organism evidence="8 9">
    <name type="scientific">Candidatus Rhodobacter oscarellae</name>
    <dbReference type="NCBI Taxonomy" id="1675527"/>
    <lineage>
        <taxon>Bacteria</taxon>
        <taxon>Pseudomonadati</taxon>
        <taxon>Pseudomonadota</taxon>
        <taxon>Alphaproteobacteria</taxon>
        <taxon>Rhodobacterales</taxon>
        <taxon>Rhodobacter group</taxon>
        <taxon>Rhodobacter</taxon>
    </lineage>
</organism>
<feature type="transmembrane region" description="Helical" evidence="6">
    <location>
        <begin position="219"/>
        <end position="238"/>
    </location>
</feature>
<evidence type="ECO:0000256" key="4">
    <source>
        <dbReference type="ARBA" id="ARBA00022989"/>
    </source>
</evidence>
<keyword evidence="4 6" id="KW-1133">Transmembrane helix</keyword>
<dbReference type="PATRIC" id="fig|1675527.3.peg.3307"/>
<feature type="transmembrane region" description="Helical" evidence="6">
    <location>
        <begin position="245"/>
        <end position="264"/>
    </location>
</feature>